<dbReference type="Proteomes" id="UP000187283">
    <property type="component" value="Unassembled WGS sequence"/>
</dbReference>
<organism evidence="2 3">
    <name type="scientific">Smittium culicis</name>
    <dbReference type="NCBI Taxonomy" id="133412"/>
    <lineage>
        <taxon>Eukaryota</taxon>
        <taxon>Fungi</taxon>
        <taxon>Fungi incertae sedis</taxon>
        <taxon>Zoopagomycota</taxon>
        <taxon>Kickxellomycotina</taxon>
        <taxon>Harpellomycetes</taxon>
        <taxon>Harpellales</taxon>
        <taxon>Legeriomycetaceae</taxon>
        <taxon>Smittium</taxon>
    </lineage>
</organism>
<evidence type="ECO:0000313" key="2">
    <source>
        <dbReference type="EMBL" id="OMJ20308.1"/>
    </source>
</evidence>
<proteinExistence type="predicted"/>
<sequence>MDTTKKSIQNEQTPTWANVVSSRIKPPDKNKKSENKFIPVSLFKTTTENAKKIEITYKEKKLDLLETTEYSDELKNITIPSYSGLSVWEVAHKAHQELSKIGE</sequence>
<evidence type="ECO:0000256" key="1">
    <source>
        <dbReference type="SAM" id="MobiDB-lite"/>
    </source>
</evidence>
<feature type="region of interest" description="Disordered" evidence="1">
    <location>
        <begin position="1"/>
        <end position="33"/>
    </location>
</feature>
<comment type="caution">
    <text evidence="2">The sequence shown here is derived from an EMBL/GenBank/DDBJ whole genome shotgun (WGS) entry which is preliminary data.</text>
</comment>
<feature type="compositionally biased region" description="Polar residues" evidence="1">
    <location>
        <begin position="1"/>
        <end position="21"/>
    </location>
</feature>
<dbReference type="AlphaFoldDB" id="A0A1R1Y087"/>
<dbReference type="OrthoDB" id="5672372at2759"/>
<evidence type="ECO:0000313" key="3">
    <source>
        <dbReference type="Proteomes" id="UP000187283"/>
    </source>
</evidence>
<accession>A0A1R1Y087</accession>
<gene>
    <name evidence="2" type="ORF">AYI70_g4185</name>
</gene>
<protein>
    <submittedName>
        <fullName evidence="2">Uncharacterized protein</fullName>
    </submittedName>
</protein>
<dbReference type="EMBL" id="LSSN01001272">
    <property type="protein sequence ID" value="OMJ20308.1"/>
    <property type="molecule type" value="Genomic_DNA"/>
</dbReference>
<keyword evidence="3" id="KW-1185">Reference proteome</keyword>
<reference evidence="2 3" key="1">
    <citation type="submission" date="2017-01" db="EMBL/GenBank/DDBJ databases">
        <authorList>
            <person name="Mah S.A."/>
            <person name="Swanson W.J."/>
            <person name="Moy G.W."/>
            <person name="Vacquier V.D."/>
        </authorList>
    </citation>
    <scope>NUCLEOTIDE SEQUENCE [LARGE SCALE GENOMIC DNA]</scope>
    <source>
        <strain evidence="2 3">GSMNP</strain>
    </source>
</reference>
<feature type="non-terminal residue" evidence="2">
    <location>
        <position position="103"/>
    </location>
</feature>
<name>A0A1R1Y087_9FUNG</name>